<gene>
    <name evidence="1" type="ORF">COLO4_06794</name>
</gene>
<keyword evidence="2" id="KW-1185">Reference proteome</keyword>
<evidence type="ECO:0000313" key="2">
    <source>
        <dbReference type="Proteomes" id="UP000187203"/>
    </source>
</evidence>
<accession>A0A1R3KLX2</accession>
<protein>
    <submittedName>
        <fullName evidence="1">Uncharacterized protein</fullName>
    </submittedName>
</protein>
<proteinExistence type="predicted"/>
<dbReference type="EMBL" id="AWUE01012908">
    <property type="protein sequence ID" value="OMP08080.1"/>
    <property type="molecule type" value="Genomic_DNA"/>
</dbReference>
<dbReference type="AlphaFoldDB" id="A0A1R3KLX2"/>
<comment type="caution">
    <text evidence="1">The sequence shown here is derived from an EMBL/GenBank/DDBJ whole genome shotgun (WGS) entry which is preliminary data.</text>
</comment>
<dbReference type="Proteomes" id="UP000187203">
    <property type="component" value="Unassembled WGS sequence"/>
</dbReference>
<evidence type="ECO:0000313" key="1">
    <source>
        <dbReference type="EMBL" id="OMP08080.1"/>
    </source>
</evidence>
<name>A0A1R3KLX2_9ROSI</name>
<sequence length="83" mass="9745">MVPLARFLTKNILWPSANQKPRTFEASTMNEPWMLDFRRSHRRNGLKLSVVGEEMRIKGVACQLRYLLLILFPTTRLRFLVLG</sequence>
<organism evidence="1 2">
    <name type="scientific">Corchorus olitorius</name>
    <dbReference type="NCBI Taxonomy" id="93759"/>
    <lineage>
        <taxon>Eukaryota</taxon>
        <taxon>Viridiplantae</taxon>
        <taxon>Streptophyta</taxon>
        <taxon>Embryophyta</taxon>
        <taxon>Tracheophyta</taxon>
        <taxon>Spermatophyta</taxon>
        <taxon>Magnoliopsida</taxon>
        <taxon>eudicotyledons</taxon>
        <taxon>Gunneridae</taxon>
        <taxon>Pentapetalae</taxon>
        <taxon>rosids</taxon>
        <taxon>malvids</taxon>
        <taxon>Malvales</taxon>
        <taxon>Malvaceae</taxon>
        <taxon>Grewioideae</taxon>
        <taxon>Apeibeae</taxon>
        <taxon>Corchorus</taxon>
    </lineage>
</organism>
<reference evidence="2" key="1">
    <citation type="submission" date="2013-09" db="EMBL/GenBank/DDBJ databases">
        <title>Corchorus olitorius genome sequencing.</title>
        <authorList>
            <person name="Alam M."/>
            <person name="Haque M.S."/>
            <person name="Islam M.S."/>
            <person name="Emdad E.M."/>
            <person name="Islam M.M."/>
            <person name="Ahmed B."/>
            <person name="Halim A."/>
            <person name="Hossen Q.M.M."/>
            <person name="Hossain M.Z."/>
            <person name="Ahmed R."/>
            <person name="Khan M.M."/>
            <person name="Islam R."/>
            <person name="Rashid M.M."/>
            <person name="Khan S.A."/>
            <person name="Rahman M.S."/>
            <person name="Alam M."/>
            <person name="Yahiya A.S."/>
            <person name="Khan M.S."/>
            <person name="Azam M.S."/>
            <person name="Haque T."/>
            <person name="Lashkar M.Z.H."/>
            <person name="Akhand A.I."/>
            <person name="Morshed G."/>
            <person name="Roy S."/>
            <person name="Uddin K.S."/>
            <person name="Rabeya T."/>
            <person name="Hossain A.S."/>
            <person name="Chowdhury A."/>
            <person name="Snigdha A.R."/>
            <person name="Mortoza M.S."/>
            <person name="Matin S.A."/>
            <person name="Hoque S.M.E."/>
            <person name="Islam M.K."/>
            <person name="Roy D.K."/>
            <person name="Haider R."/>
            <person name="Moosa M.M."/>
            <person name="Elias S.M."/>
            <person name="Hasan A.M."/>
            <person name="Jahan S."/>
            <person name="Shafiuddin M."/>
            <person name="Mahmood N."/>
            <person name="Shommy N.S."/>
        </authorList>
    </citation>
    <scope>NUCLEOTIDE SEQUENCE [LARGE SCALE GENOMIC DNA]</scope>
    <source>
        <strain evidence="2">cv. O-4</strain>
    </source>
</reference>